<dbReference type="PANTHER" id="PTHR12277">
    <property type="entry name" value="ALPHA/BETA HYDROLASE DOMAIN-CONTAINING PROTEIN"/>
    <property type="match status" value="1"/>
</dbReference>
<dbReference type="OrthoDB" id="10249433at2759"/>
<dbReference type="PANTHER" id="PTHR12277:SF81">
    <property type="entry name" value="PROTEIN ABHD13"/>
    <property type="match status" value="1"/>
</dbReference>
<keyword evidence="2" id="KW-0812">Transmembrane</keyword>
<dbReference type="EMBL" id="AGNL01048734">
    <property type="protein sequence ID" value="EJK45148.1"/>
    <property type="molecule type" value="Genomic_DNA"/>
</dbReference>
<keyword evidence="2" id="KW-0472">Membrane</keyword>
<dbReference type="Gene3D" id="3.40.50.1820">
    <property type="entry name" value="alpha/beta hydrolase"/>
    <property type="match status" value="1"/>
</dbReference>
<sequence length="1103" mass="119774">MSADGEITATSTSLAPHSIPRQTSYGSLRRPPFATAIVMSAGDSSPFSPTSSPKAIDIEESSVETKSDLGVGEAAIQLEIDQEENVEGISSGEAEEESNGSGRNRCIMLNTLTTRVLDCLLRQRVMSDTITHPILVLLATNAKYVALALLGVYVAVFIFIWMPLYLLARIVTEFGVYALLLSTGIYAGRCLLRLLAFPGTNVRVYGEVENEFTKYSCRMLDAASSALIDFCLSLSSNSNGVQSKSGQLLGNEEGWSIVDVPATYKRVLIFRDRVLGTYLEVLTCILEENGRGMPTDVPTAAGSRNGFYDMTANACKVTCSRNLCCDRGGGSNGNILNRSTSDVESAYLSSAGVDTSRTVTLSELTKFGNNPLMGDIGNAANTSVQAKSDGRELLALLTSLLGDLAAVEDLAGEILNNTRKAELKNVTITPEINERIQVLTKRAEELRDFTSRIKSLSSPDGSEDEGQDDESDVGAESVRHRLEEQETSASTSTVGMVRSAVQAFLSMIDPPPHKSVFGLDAIRGTFLARYRGAKQFFVDRGWSDGRLDCIMIPSTTRDEGKRRAVLYCNPNAGLIEVATGMGLTGGNVAQDDDSDDSEDGKRTPSCWTEFYIQNGYDVYLFNYAGYGRSFGGSDWNDNFSREFSHGVFACVKRVFFSIFFAFKPSSESLKTDSAMVAKFLVDVVGVEELVLHGESIGGLSAAGAARALTPASAAKACPVSLLICDRTFCNLESVAQRLVGQWTGNAIRLLAPTWSTDVARDYLWSRCPKIIANDCSDEIIHDFSSLKSGVSLSSELKCATRNAGWAMPAPLEYRMADLDAVGVAKCRISRSFSQQRKPPPTWPADKNVTLSEAFHFAACVKRIGKVATKAKTQINAMMLDIEEDGEEEGVEVSYAPDDASNHSSVPKSSVEAAKFLAKIWSTLALTDGLCGHTLGHTVKEGFDCTVAWLCTVLTLGGQVLAEQAEKRWSSGVEDCDRILSPDDFDMRPTGHTSGESELARHPLPIPEVLSTLKDIVNKEAHFAEDVEAELAYIVGVLEYILARLTSREVAAVSMIRRTQIDNRSVAAGCFLNLHCGHNNQYSEEEQEKLVELIQRFSKNSSNC</sequence>
<dbReference type="AlphaFoldDB" id="K0QZN7"/>
<reference evidence="3 4" key="1">
    <citation type="journal article" date="2012" name="Genome Biol.">
        <title>Genome and low-iron response of an oceanic diatom adapted to chronic iron limitation.</title>
        <authorList>
            <person name="Lommer M."/>
            <person name="Specht M."/>
            <person name="Roy A.S."/>
            <person name="Kraemer L."/>
            <person name="Andreson R."/>
            <person name="Gutowska M.A."/>
            <person name="Wolf J."/>
            <person name="Bergner S.V."/>
            <person name="Schilhabel M.B."/>
            <person name="Klostermeier U.C."/>
            <person name="Beiko R.G."/>
            <person name="Rosenstiel P."/>
            <person name="Hippler M."/>
            <person name="Laroche J."/>
        </authorList>
    </citation>
    <scope>NUCLEOTIDE SEQUENCE [LARGE SCALE GENOMIC DNA]</scope>
    <source>
        <strain evidence="3 4">CCMP1005</strain>
    </source>
</reference>
<protein>
    <submittedName>
        <fullName evidence="3">Uncharacterized protein</fullName>
    </submittedName>
</protein>
<feature type="compositionally biased region" description="Polar residues" evidence="1">
    <location>
        <begin position="8"/>
        <end position="26"/>
    </location>
</feature>
<dbReference type="OMA" id="LHCGHNN"/>
<dbReference type="eggNOG" id="ENOG502S7IM">
    <property type="taxonomic scope" value="Eukaryota"/>
</dbReference>
<proteinExistence type="predicted"/>
<organism evidence="3 4">
    <name type="scientific">Thalassiosira oceanica</name>
    <name type="common">Marine diatom</name>
    <dbReference type="NCBI Taxonomy" id="159749"/>
    <lineage>
        <taxon>Eukaryota</taxon>
        <taxon>Sar</taxon>
        <taxon>Stramenopiles</taxon>
        <taxon>Ochrophyta</taxon>
        <taxon>Bacillariophyta</taxon>
        <taxon>Coscinodiscophyceae</taxon>
        <taxon>Thalassiosirophycidae</taxon>
        <taxon>Thalassiosirales</taxon>
        <taxon>Thalassiosiraceae</taxon>
        <taxon>Thalassiosira</taxon>
    </lineage>
</organism>
<dbReference type="SUPFAM" id="SSF53474">
    <property type="entry name" value="alpha/beta-Hydrolases"/>
    <property type="match status" value="1"/>
</dbReference>
<keyword evidence="2" id="KW-1133">Transmembrane helix</keyword>
<evidence type="ECO:0000313" key="4">
    <source>
        <dbReference type="Proteomes" id="UP000266841"/>
    </source>
</evidence>
<feature type="compositionally biased region" description="Acidic residues" evidence="1">
    <location>
        <begin position="461"/>
        <end position="473"/>
    </location>
</feature>
<feature type="region of interest" description="Disordered" evidence="1">
    <location>
        <begin position="1"/>
        <end position="28"/>
    </location>
</feature>
<feature type="region of interest" description="Disordered" evidence="1">
    <location>
        <begin position="450"/>
        <end position="493"/>
    </location>
</feature>
<evidence type="ECO:0000256" key="1">
    <source>
        <dbReference type="SAM" id="MobiDB-lite"/>
    </source>
</evidence>
<feature type="transmembrane region" description="Helical" evidence="2">
    <location>
        <begin position="174"/>
        <end position="196"/>
    </location>
</feature>
<evidence type="ECO:0000313" key="3">
    <source>
        <dbReference type="EMBL" id="EJK45148.1"/>
    </source>
</evidence>
<feature type="transmembrane region" description="Helical" evidence="2">
    <location>
        <begin position="144"/>
        <end position="167"/>
    </location>
</feature>
<dbReference type="Proteomes" id="UP000266841">
    <property type="component" value="Unassembled WGS sequence"/>
</dbReference>
<evidence type="ECO:0000256" key="2">
    <source>
        <dbReference type="SAM" id="Phobius"/>
    </source>
</evidence>
<gene>
    <name evidence="3" type="ORF">THAOC_36255</name>
</gene>
<comment type="caution">
    <text evidence="3">The sequence shown here is derived from an EMBL/GenBank/DDBJ whole genome shotgun (WGS) entry which is preliminary data.</text>
</comment>
<name>K0QZN7_THAOC</name>
<keyword evidence="4" id="KW-1185">Reference proteome</keyword>
<dbReference type="InterPro" id="IPR029058">
    <property type="entry name" value="AB_hydrolase_fold"/>
</dbReference>
<accession>K0QZN7</accession>